<organism evidence="1 2">
    <name type="scientific">Mojavia pulchra JT2-VF2</name>
    <dbReference type="NCBI Taxonomy" id="287848"/>
    <lineage>
        <taxon>Bacteria</taxon>
        <taxon>Bacillati</taxon>
        <taxon>Cyanobacteriota</taxon>
        <taxon>Cyanophyceae</taxon>
        <taxon>Nostocales</taxon>
        <taxon>Nostocaceae</taxon>
    </lineage>
</organism>
<gene>
    <name evidence="1" type="ORF">KME32_22090</name>
</gene>
<dbReference type="Proteomes" id="UP000715781">
    <property type="component" value="Unassembled WGS sequence"/>
</dbReference>
<comment type="caution">
    <text evidence="1">The sequence shown here is derived from an EMBL/GenBank/DDBJ whole genome shotgun (WGS) entry which is preliminary data.</text>
</comment>
<dbReference type="EMBL" id="JAHHHN010000015">
    <property type="protein sequence ID" value="MBW4563781.1"/>
    <property type="molecule type" value="Genomic_DNA"/>
</dbReference>
<evidence type="ECO:0000313" key="1">
    <source>
        <dbReference type="EMBL" id="MBW4563781.1"/>
    </source>
</evidence>
<dbReference type="AlphaFoldDB" id="A0A951Q2Z8"/>
<accession>A0A951Q2Z8</accession>
<proteinExistence type="predicted"/>
<reference evidence="1" key="1">
    <citation type="submission" date="2021-05" db="EMBL/GenBank/DDBJ databases">
        <authorList>
            <person name="Pietrasiak N."/>
            <person name="Ward R."/>
            <person name="Stajich J.E."/>
            <person name="Kurbessoian T."/>
        </authorList>
    </citation>
    <scope>NUCLEOTIDE SEQUENCE</scope>
    <source>
        <strain evidence="1">JT2-VF2</strain>
    </source>
</reference>
<sequence>MIDLTPGGWSDLNVGGNSQCAMLDAGYGGITPYARGDVFNALAGQRRSQLT</sequence>
<evidence type="ECO:0000313" key="2">
    <source>
        <dbReference type="Proteomes" id="UP000715781"/>
    </source>
</evidence>
<name>A0A951Q2Z8_9NOST</name>
<reference evidence="1" key="2">
    <citation type="journal article" date="2022" name="Microbiol. Resour. Announc.">
        <title>Metagenome Sequencing to Explore Phylogenomics of Terrestrial Cyanobacteria.</title>
        <authorList>
            <person name="Ward R.D."/>
            <person name="Stajich J.E."/>
            <person name="Johansen J.R."/>
            <person name="Huntemann M."/>
            <person name="Clum A."/>
            <person name="Foster B."/>
            <person name="Foster B."/>
            <person name="Roux S."/>
            <person name="Palaniappan K."/>
            <person name="Varghese N."/>
            <person name="Mukherjee S."/>
            <person name="Reddy T.B.K."/>
            <person name="Daum C."/>
            <person name="Copeland A."/>
            <person name="Chen I.A."/>
            <person name="Ivanova N.N."/>
            <person name="Kyrpides N.C."/>
            <person name="Shapiro N."/>
            <person name="Eloe-Fadrosh E.A."/>
            <person name="Pietrasiak N."/>
        </authorList>
    </citation>
    <scope>NUCLEOTIDE SEQUENCE</scope>
    <source>
        <strain evidence="1">JT2-VF2</strain>
    </source>
</reference>
<protein>
    <submittedName>
        <fullName evidence="1">Uncharacterized protein</fullName>
    </submittedName>
</protein>